<accession>A0A923MYJ7</accession>
<dbReference type="AlphaFoldDB" id="A0A923MYJ7"/>
<dbReference type="Proteomes" id="UP000641454">
    <property type="component" value="Unassembled WGS sequence"/>
</dbReference>
<reference evidence="2 3" key="1">
    <citation type="submission" date="2020-08" db="EMBL/GenBank/DDBJ databases">
        <title>Description of novel Flavobacterium F-392 isolate.</title>
        <authorList>
            <person name="Saticioglu I.B."/>
            <person name="Duman M."/>
            <person name="Altun S."/>
        </authorList>
    </citation>
    <scope>NUCLEOTIDE SEQUENCE [LARGE SCALE GENOMIC DNA]</scope>
    <source>
        <strain evidence="2 3">F-392</strain>
    </source>
</reference>
<comment type="caution">
    <text evidence="2">The sequence shown here is derived from an EMBL/GenBank/DDBJ whole genome shotgun (WGS) entry which is preliminary data.</text>
</comment>
<evidence type="ECO:0000313" key="3">
    <source>
        <dbReference type="Proteomes" id="UP000641454"/>
    </source>
</evidence>
<organism evidence="2 3">
    <name type="scientific">Flavobacterium muglaense</name>
    <dbReference type="NCBI Taxonomy" id="2764716"/>
    <lineage>
        <taxon>Bacteria</taxon>
        <taxon>Pseudomonadati</taxon>
        <taxon>Bacteroidota</taxon>
        <taxon>Flavobacteriia</taxon>
        <taxon>Flavobacteriales</taxon>
        <taxon>Flavobacteriaceae</taxon>
        <taxon>Flavobacterium</taxon>
    </lineage>
</organism>
<sequence>MTNFQEIFIGNNRTLRHSGFYETSKYGYQYKYYDNEKFISEVHYEVEISCTKHKDSNGFIYKIDRKQIYINKNEPDLLVEQLLDRCAKVIFPLKLVVTKEGKLSKIENHNEIVERWQQIKKEIASYYYSKVSYQILNIVQRNILNEDMLLQSLKKDWLFHLYFQELYSEYSIGKPHINIWESPIFGNKLIDYEVEHCIEEYYTATNKIIINAKGTSIDQRSLKEILGGFNFPQAKMQGMQYDPVKSQMDVQYKLYQEDRSIFSINAMYNTTIDENSNRIQKITLYRLVNNENYRPKGIYQKQDRKYVGQNFTHQSVKDETPIQSSTARTEQKPSETLYTQERKTPEFFVEEIVGHENNSLLKKLVTLLFKKK</sequence>
<dbReference type="EMBL" id="JACRUL010000009">
    <property type="protein sequence ID" value="MBC5844006.1"/>
    <property type="molecule type" value="Genomic_DNA"/>
</dbReference>
<keyword evidence="3" id="KW-1185">Reference proteome</keyword>
<feature type="region of interest" description="Disordered" evidence="1">
    <location>
        <begin position="312"/>
        <end position="338"/>
    </location>
</feature>
<dbReference type="RefSeq" id="WP_187017673.1">
    <property type="nucleotide sequence ID" value="NZ_JACRUK010000009.1"/>
</dbReference>
<gene>
    <name evidence="2" type="ORF">H8R25_06095</name>
</gene>
<protein>
    <submittedName>
        <fullName evidence="2">Uncharacterized protein</fullName>
    </submittedName>
</protein>
<proteinExistence type="predicted"/>
<name>A0A923MYJ7_9FLAO</name>
<evidence type="ECO:0000313" key="2">
    <source>
        <dbReference type="EMBL" id="MBC5844006.1"/>
    </source>
</evidence>
<feature type="compositionally biased region" description="Polar residues" evidence="1">
    <location>
        <begin position="321"/>
        <end position="338"/>
    </location>
</feature>
<evidence type="ECO:0000256" key="1">
    <source>
        <dbReference type="SAM" id="MobiDB-lite"/>
    </source>
</evidence>